<dbReference type="GO" id="GO:0003723">
    <property type="term" value="F:RNA binding"/>
    <property type="evidence" value="ECO:0007669"/>
    <property type="project" value="UniProtKB-UniRule"/>
</dbReference>
<comment type="caution">
    <text evidence="5">The sequence shown here is derived from an EMBL/GenBank/DDBJ whole genome shotgun (WGS) entry which is preliminary data.</text>
</comment>
<keyword evidence="2 3" id="KW-0694">RNA-binding</keyword>
<dbReference type="Proteomes" id="UP001370490">
    <property type="component" value="Unassembled WGS sequence"/>
</dbReference>
<dbReference type="EMBL" id="JBAMMX010000028">
    <property type="protein sequence ID" value="KAK6911542.1"/>
    <property type="molecule type" value="Genomic_DNA"/>
</dbReference>
<evidence type="ECO:0000259" key="4">
    <source>
        <dbReference type="PROSITE" id="PS50137"/>
    </source>
</evidence>
<feature type="domain" description="DRBM" evidence="4">
    <location>
        <begin position="80"/>
        <end position="143"/>
    </location>
</feature>
<evidence type="ECO:0000256" key="1">
    <source>
        <dbReference type="ARBA" id="ARBA00022737"/>
    </source>
</evidence>
<keyword evidence="1" id="KW-0677">Repeat</keyword>
<accession>A0AAN8UJD4</accession>
<protein>
    <submittedName>
        <fullName evidence="5">Double-stranded RNA-binding domain</fullName>
    </submittedName>
</protein>
<dbReference type="SUPFAM" id="SSF54768">
    <property type="entry name" value="dsRNA-binding domain-like"/>
    <property type="match status" value="2"/>
</dbReference>
<gene>
    <name evidence="5" type="ORF">RJ641_023635</name>
</gene>
<dbReference type="SMART" id="SM00358">
    <property type="entry name" value="DSRM"/>
    <property type="match status" value="2"/>
</dbReference>
<evidence type="ECO:0000313" key="5">
    <source>
        <dbReference type="EMBL" id="KAK6911542.1"/>
    </source>
</evidence>
<evidence type="ECO:0000256" key="3">
    <source>
        <dbReference type="PROSITE-ProRule" id="PRU00266"/>
    </source>
</evidence>
<dbReference type="PROSITE" id="PS50137">
    <property type="entry name" value="DS_RBD"/>
    <property type="match status" value="2"/>
</dbReference>
<sequence length="143" mass="16064">MYKKPLQTYTRIKNITLPAYYCERDGPIHGSRFKARVVVDGETFEATEYCNSVEEAEHAAAKVALISLALGSIEKDDSRPYKSLLKELAQKEGFGLPKYKTSITCEKDSQIFVSTVEVKGEKYCGPRSRTKKEAQTRAAKVAY</sequence>
<dbReference type="Gene3D" id="3.30.160.20">
    <property type="match status" value="2"/>
</dbReference>
<dbReference type="Pfam" id="PF00035">
    <property type="entry name" value="dsrm"/>
    <property type="match status" value="2"/>
</dbReference>
<feature type="domain" description="DRBM" evidence="4">
    <location>
        <begin position="1"/>
        <end position="70"/>
    </location>
</feature>
<evidence type="ECO:0000256" key="2">
    <source>
        <dbReference type="ARBA" id="ARBA00022884"/>
    </source>
</evidence>
<name>A0AAN8UJD4_9MAGN</name>
<proteinExistence type="predicted"/>
<keyword evidence="6" id="KW-1185">Reference proteome</keyword>
<evidence type="ECO:0000313" key="6">
    <source>
        <dbReference type="Proteomes" id="UP001370490"/>
    </source>
</evidence>
<organism evidence="5 6">
    <name type="scientific">Dillenia turbinata</name>
    <dbReference type="NCBI Taxonomy" id="194707"/>
    <lineage>
        <taxon>Eukaryota</taxon>
        <taxon>Viridiplantae</taxon>
        <taxon>Streptophyta</taxon>
        <taxon>Embryophyta</taxon>
        <taxon>Tracheophyta</taxon>
        <taxon>Spermatophyta</taxon>
        <taxon>Magnoliopsida</taxon>
        <taxon>eudicotyledons</taxon>
        <taxon>Gunneridae</taxon>
        <taxon>Pentapetalae</taxon>
        <taxon>Dilleniales</taxon>
        <taxon>Dilleniaceae</taxon>
        <taxon>Dillenia</taxon>
    </lineage>
</organism>
<dbReference type="PANTHER" id="PTHR46031:SF16">
    <property type="entry name" value="DOUBLE-STRANDED RNA-BINDING PROTEIN 4"/>
    <property type="match status" value="1"/>
</dbReference>
<dbReference type="PANTHER" id="PTHR46031">
    <property type="match status" value="1"/>
</dbReference>
<dbReference type="InterPro" id="IPR014720">
    <property type="entry name" value="dsRBD_dom"/>
</dbReference>
<feature type="non-terminal residue" evidence="5">
    <location>
        <position position="143"/>
    </location>
</feature>
<reference evidence="5 6" key="1">
    <citation type="submission" date="2023-12" db="EMBL/GenBank/DDBJ databases">
        <title>A high-quality genome assembly for Dillenia turbinata (Dilleniales).</title>
        <authorList>
            <person name="Chanderbali A."/>
        </authorList>
    </citation>
    <scope>NUCLEOTIDE SEQUENCE [LARGE SCALE GENOMIC DNA]</scope>
    <source>
        <strain evidence="5">LSX21</strain>
        <tissue evidence="5">Leaf</tissue>
    </source>
</reference>
<dbReference type="AlphaFoldDB" id="A0AAN8UJD4"/>